<dbReference type="RefSeq" id="WP_103932280.1">
    <property type="nucleotide sequence ID" value="NZ_FNVA01000002.1"/>
</dbReference>
<dbReference type="Proteomes" id="UP000236728">
    <property type="component" value="Unassembled WGS sequence"/>
</dbReference>
<evidence type="ECO:0000313" key="1">
    <source>
        <dbReference type="EMBL" id="SEF91293.1"/>
    </source>
</evidence>
<keyword evidence="2" id="KW-1185">Reference proteome</keyword>
<dbReference type="OrthoDB" id="121518at2"/>
<proteinExistence type="predicted"/>
<evidence type="ECO:0000313" key="2">
    <source>
        <dbReference type="Proteomes" id="UP000236728"/>
    </source>
</evidence>
<accession>A0A1H5VVZ6</accession>
<dbReference type="AlphaFoldDB" id="A0A1H5VVZ6"/>
<name>A0A1H5VVZ6_9BACT</name>
<organism evidence="1 2">
    <name type="scientific">Bryocella elongata</name>
    <dbReference type="NCBI Taxonomy" id="863522"/>
    <lineage>
        <taxon>Bacteria</taxon>
        <taxon>Pseudomonadati</taxon>
        <taxon>Acidobacteriota</taxon>
        <taxon>Terriglobia</taxon>
        <taxon>Terriglobales</taxon>
        <taxon>Acidobacteriaceae</taxon>
        <taxon>Bryocella</taxon>
    </lineage>
</organism>
<gene>
    <name evidence="1" type="ORF">SAMN05421819_1332</name>
</gene>
<dbReference type="EMBL" id="FNVA01000002">
    <property type="protein sequence ID" value="SEF91293.1"/>
    <property type="molecule type" value="Genomic_DNA"/>
</dbReference>
<sequence>MTSEQLKEIVEQRMRDPHVLGRVACNLRSSAPVEQKHHDQSLFQVSWEDCGDFWRATVTEDGGSRLAQVDVHENGTTRVDAFAPARVTVSPDEELLCITRYRA</sequence>
<protein>
    <submittedName>
        <fullName evidence="1">Uncharacterized protein</fullName>
    </submittedName>
</protein>
<reference evidence="1 2" key="1">
    <citation type="submission" date="2016-10" db="EMBL/GenBank/DDBJ databases">
        <authorList>
            <person name="de Groot N.N."/>
        </authorList>
    </citation>
    <scope>NUCLEOTIDE SEQUENCE [LARGE SCALE GENOMIC DNA]</scope>
    <source>
        <strain evidence="1 2">DSM 22489</strain>
    </source>
</reference>